<protein>
    <submittedName>
        <fullName evidence="1">Uncharacterized protein</fullName>
    </submittedName>
</protein>
<sequence>MHALAKAREKRWEGNLRGRKYRGRREQQIDRSNVIFTFDRKDDNPLILSLIVKIYYKQWHCNYRTINFPNIYLLKHKFGN</sequence>
<evidence type="ECO:0000313" key="1">
    <source>
        <dbReference type="EMBL" id="KXK64377.1"/>
    </source>
</evidence>
<dbReference type="AlphaFoldDB" id="A0A136Q173"/>
<proteinExistence type="predicted"/>
<dbReference type="EMBL" id="LSZW01000065">
    <property type="protein sequence ID" value="KXK64377.1"/>
    <property type="molecule type" value="Genomic_DNA"/>
</dbReference>
<accession>A0A136Q173</accession>
<name>A0A136Q173_9FIRM</name>
<dbReference type="Proteomes" id="UP000070366">
    <property type="component" value="Unassembled WGS sequence"/>
</dbReference>
<organism evidence="1 2">
    <name type="scientific">Christensenella minuta</name>
    <dbReference type="NCBI Taxonomy" id="626937"/>
    <lineage>
        <taxon>Bacteria</taxon>
        <taxon>Bacillati</taxon>
        <taxon>Bacillota</taxon>
        <taxon>Clostridia</taxon>
        <taxon>Christensenellales</taxon>
        <taxon>Christensenellaceae</taxon>
        <taxon>Christensenella</taxon>
    </lineage>
</organism>
<evidence type="ECO:0000313" key="2">
    <source>
        <dbReference type="Proteomes" id="UP000070366"/>
    </source>
</evidence>
<keyword evidence="2" id="KW-1185">Reference proteome</keyword>
<reference evidence="1 2" key="1">
    <citation type="submission" date="2016-02" db="EMBL/GenBank/DDBJ databases">
        <authorList>
            <person name="Wen L."/>
            <person name="He K."/>
            <person name="Yang H."/>
        </authorList>
    </citation>
    <scope>NUCLEOTIDE SEQUENCE [LARGE SCALE GENOMIC DNA]</scope>
    <source>
        <strain evidence="1 2">DSM 22607</strain>
    </source>
</reference>
<gene>
    <name evidence="1" type="ORF">HMPREF3293_03033</name>
</gene>
<comment type="caution">
    <text evidence="1">The sequence shown here is derived from an EMBL/GenBank/DDBJ whole genome shotgun (WGS) entry which is preliminary data.</text>
</comment>
<dbReference type="STRING" id="626937.HMPREF3293_03033"/>